<organism evidence="4 5">
    <name type="scientific">Bacillus daqingensis</name>
    <dbReference type="NCBI Taxonomy" id="872396"/>
    <lineage>
        <taxon>Bacteria</taxon>
        <taxon>Bacillati</taxon>
        <taxon>Bacillota</taxon>
        <taxon>Bacilli</taxon>
        <taxon>Bacillales</taxon>
        <taxon>Bacillaceae</taxon>
        <taxon>Bacillus</taxon>
    </lineage>
</organism>
<feature type="transmembrane region" description="Helical" evidence="3">
    <location>
        <begin position="7"/>
        <end position="24"/>
    </location>
</feature>
<dbReference type="PIRSF" id="PIRSF016661">
    <property type="entry name" value="BioY"/>
    <property type="match status" value="1"/>
</dbReference>
<evidence type="ECO:0000256" key="2">
    <source>
        <dbReference type="PIRNR" id="PIRNR016661"/>
    </source>
</evidence>
<evidence type="ECO:0000256" key="3">
    <source>
        <dbReference type="SAM" id="Phobius"/>
    </source>
</evidence>
<reference evidence="5" key="1">
    <citation type="journal article" date="2019" name="Int. J. Syst. Evol. Microbiol.">
        <title>The Global Catalogue of Microorganisms (GCM) 10K type strain sequencing project: providing services to taxonomists for standard genome sequencing and annotation.</title>
        <authorList>
            <consortium name="The Broad Institute Genomics Platform"/>
            <consortium name="The Broad Institute Genome Sequencing Center for Infectious Disease"/>
            <person name="Wu L."/>
            <person name="Ma J."/>
        </authorList>
    </citation>
    <scope>NUCLEOTIDE SEQUENCE [LARGE SCALE GENOMIC DNA]</scope>
    <source>
        <strain evidence="5">JCM 12165</strain>
    </source>
</reference>
<accession>A0ABV9NYI9</accession>
<dbReference type="Gene3D" id="1.10.1760.20">
    <property type="match status" value="1"/>
</dbReference>
<evidence type="ECO:0000313" key="5">
    <source>
        <dbReference type="Proteomes" id="UP001595896"/>
    </source>
</evidence>
<keyword evidence="2 3" id="KW-0472">Membrane</keyword>
<gene>
    <name evidence="4" type="ORF">ACFO4L_10970</name>
</gene>
<keyword evidence="2" id="KW-1003">Cell membrane</keyword>
<dbReference type="InterPro" id="IPR003784">
    <property type="entry name" value="BioY"/>
</dbReference>
<feature type="transmembrane region" description="Helical" evidence="3">
    <location>
        <begin position="58"/>
        <end position="77"/>
    </location>
</feature>
<comment type="subcellular location">
    <subcellularLocation>
        <location evidence="2">Cell membrane</location>
        <topology evidence="2">Multi-pass membrane protein</topology>
    </subcellularLocation>
</comment>
<feature type="transmembrane region" description="Helical" evidence="3">
    <location>
        <begin position="149"/>
        <end position="177"/>
    </location>
</feature>
<feature type="transmembrane region" description="Helical" evidence="3">
    <location>
        <begin position="83"/>
        <end position="103"/>
    </location>
</feature>
<keyword evidence="3" id="KW-0812">Transmembrane</keyword>
<comment type="similarity">
    <text evidence="1 2">Belongs to the BioY family.</text>
</comment>
<dbReference type="EMBL" id="JBHSGK010000011">
    <property type="protein sequence ID" value="MFC4737109.1"/>
    <property type="molecule type" value="Genomic_DNA"/>
</dbReference>
<evidence type="ECO:0000313" key="4">
    <source>
        <dbReference type="EMBL" id="MFC4737109.1"/>
    </source>
</evidence>
<dbReference type="RefSeq" id="WP_377909707.1">
    <property type="nucleotide sequence ID" value="NZ_JBHSGK010000011.1"/>
</dbReference>
<dbReference type="PANTHER" id="PTHR34295:SF1">
    <property type="entry name" value="BIOTIN TRANSPORTER BIOY"/>
    <property type="match status" value="1"/>
</dbReference>
<name>A0ABV9NYI9_9BACI</name>
<sequence>MKHYSKARAITFAAMFIALMAIGANMAAVVTIGAVPLTFQTVVAVLAGLILGKRLGTFAMLGYILLGAAGAPVFAGFSSGMAALASPTFGFILSFPVIAFVTGMISERSASSTKAVYFTAGLAGLAANYGIGVPYVYLHSTIILGVPDLAFWAVAAGMTPFFIKDFILVFFTAALALKLKPHHSSRPALRKAA</sequence>
<proteinExistence type="inferred from homology"/>
<protein>
    <recommendedName>
        <fullName evidence="2">Biotin transporter</fullName>
    </recommendedName>
</protein>
<feature type="transmembrane region" description="Helical" evidence="3">
    <location>
        <begin position="115"/>
        <end position="137"/>
    </location>
</feature>
<keyword evidence="5" id="KW-1185">Reference proteome</keyword>
<keyword evidence="2" id="KW-0813">Transport</keyword>
<evidence type="ECO:0000256" key="1">
    <source>
        <dbReference type="ARBA" id="ARBA00010692"/>
    </source>
</evidence>
<dbReference type="Pfam" id="PF02632">
    <property type="entry name" value="BioY"/>
    <property type="match status" value="1"/>
</dbReference>
<comment type="caution">
    <text evidence="4">The sequence shown here is derived from an EMBL/GenBank/DDBJ whole genome shotgun (WGS) entry which is preliminary data.</text>
</comment>
<keyword evidence="3" id="KW-1133">Transmembrane helix</keyword>
<feature type="transmembrane region" description="Helical" evidence="3">
    <location>
        <begin position="30"/>
        <end position="51"/>
    </location>
</feature>
<dbReference type="Proteomes" id="UP001595896">
    <property type="component" value="Unassembled WGS sequence"/>
</dbReference>
<dbReference type="PANTHER" id="PTHR34295">
    <property type="entry name" value="BIOTIN TRANSPORTER BIOY"/>
    <property type="match status" value="1"/>
</dbReference>